<dbReference type="EMBL" id="CP001018">
    <property type="protein sequence ID" value="ACB97440.1"/>
    <property type="molecule type" value="Genomic_DNA"/>
</dbReference>
<evidence type="ECO:0008006" key="4">
    <source>
        <dbReference type="Google" id="ProtNLM"/>
    </source>
</evidence>
<evidence type="ECO:0000313" key="2">
    <source>
        <dbReference type="EMBL" id="ACB97440.1"/>
    </source>
</evidence>
<feature type="transmembrane region" description="Helical" evidence="1">
    <location>
        <begin position="340"/>
        <end position="360"/>
    </location>
</feature>
<feature type="transmembrane region" description="Helical" evidence="1">
    <location>
        <begin position="389"/>
        <end position="408"/>
    </location>
</feature>
<keyword evidence="1" id="KW-0812">Transmembrane</keyword>
<feature type="transmembrane region" description="Helical" evidence="1">
    <location>
        <begin position="231"/>
        <end position="251"/>
    </location>
</feature>
<gene>
    <name evidence="2" type="ordered locus">Bind_3915</name>
</gene>
<feature type="transmembrane region" description="Helical" evidence="1">
    <location>
        <begin position="177"/>
        <end position="195"/>
    </location>
</feature>
<sequence length="454" mass="50281">MVISSVIPGLFLVAYGIYIINSCRGVDFYIDYTLWVLVWGALFTLNGLLGGPFIQSTLTNIIIIELILSFMAGHKILTLMRECRPVSRETPPTPNISAFVSLCALAGLWSPYEILKGGAGDLLNDDYAETIRDINSEIRTGGIESGMLGKIAFAMPQAAIVLVGVCSVIGRYQWMRRAILVIVSLFPLFVLTFVSTIRSPVFMSLLLLVSGIIAGQTLLGTERSIFSKRNTIAATVLVFGLVSMMAFLQSIRLGDFNFSQIGETLEHMRIWFAGYIPAFHGWYWNYWSGDLAYGNNTFKFLAGLITGGGSYLDTVQSNIDIGDWRDGNASTALRVMVNDFGLIGCGIFLFTWGVISAFLVQKTREGSLYWAALLAYDIASVVWSPNQWYFVYGSRVLAPIVVLTYLAIMSDRRQRKSARHFHEPDHAMRNAATEGRAGYARPNFIATPPRGSRI</sequence>
<feature type="transmembrane region" description="Helical" evidence="1">
    <location>
        <begin position="35"/>
        <end position="55"/>
    </location>
</feature>
<keyword evidence="1" id="KW-1133">Transmembrane helix</keyword>
<protein>
    <recommendedName>
        <fullName evidence="4">Oligosaccharide repeat unit polymerase</fullName>
    </recommendedName>
</protein>
<evidence type="ECO:0000256" key="1">
    <source>
        <dbReference type="SAM" id="Phobius"/>
    </source>
</evidence>
<dbReference type="KEGG" id="bid:Bind_3915"/>
<evidence type="ECO:0000313" key="3">
    <source>
        <dbReference type="Proteomes" id="UP000001695"/>
    </source>
</evidence>
<feature type="transmembrane region" description="Helical" evidence="1">
    <location>
        <begin position="367"/>
        <end position="383"/>
    </location>
</feature>
<dbReference type="Proteomes" id="UP000001695">
    <property type="component" value="Plasmid pBIND02"/>
</dbReference>
<geneLocation type="plasmid" evidence="2 3">
    <name>pBIND02</name>
</geneLocation>
<dbReference type="OrthoDB" id="9930827at2"/>
<dbReference type="HOGENOM" id="CLU_602261_0_0_5"/>
<dbReference type="AlphaFoldDB" id="B2ILP0"/>
<proteinExistence type="predicted"/>
<name>B2ILP0_BEII9</name>
<accession>B2ILP0</accession>
<dbReference type="NCBIfam" id="TIGR04370">
    <property type="entry name" value="glyco_rpt_poly"/>
    <property type="match status" value="1"/>
</dbReference>
<keyword evidence="2" id="KW-0614">Plasmid</keyword>
<organism evidence="2 3">
    <name type="scientific">Beijerinckia indica subsp. indica (strain ATCC 9039 / DSM 1715 / NCIMB 8712)</name>
    <dbReference type="NCBI Taxonomy" id="395963"/>
    <lineage>
        <taxon>Bacteria</taxon>
        <taxon>Pseudomonadati</taxon>
        <taxon>Pseudomonadota</taxon>
        <taxon>Alphaproteobacteria</taxon>
        <taxon>Hyphomicrobiales</taxon>
        <taxon>Beijerinckiaceae</taxon>
        <taxon>Beijerinckia</taxon>
    </lineage>
</organism>
<feature type="transmembrane region" description="Helical" evidence="1">
    <location>
        <begin position="201"/>
        <end position="219"/>
    </location>
</feature>
<reference evidence="2 3" key="1">
    <citation type="submission" date="2008-03" db="EMBL/GenBank/DDBJ databases">
        <title>Complete sequence of plasmid2 of Beijerinckia indica subsp. indica ATCC 9039.</title>
        <authorList>
            <consortium name="US DOE Joint Genome Institute"/>
            <person name="Copeland A."/>
            <person name="Lucas S."/>
            <person name="Lapidus A."/>
            <person name="Glavina del Rio T."/>
            <person name="Dalin E."/>
            <person name="Tice H."/>
            <person name="Bruce D."/>
            <person name="Goodwin L."/>
            <person name="Pitluck S."/>
            <person name="LaButti K."/>
            <person name="Schmutz J."/>
            <person name="Larimer F."/>
            <person name="Land M."/>
            <person name="Hauser L."/>
            <person name="Kyrpides N."/>
            <person name="Ivanova N."/>
            <person name="Dunfield P.F."/>
            <person name="Dedysh S.N."/>
            <person name="Liesack W."/>
            <person name="Saw J.H."/>
            <person name="Alam M."/>
            <person name="Chen Y."/>
            <person name="Murrell J.C."/>
            <person name="Richardson P."/>
        </authorList>
    </citation>
    <scope>NUCLEOTIDE SEQUENCE [LARGE SCALE GENOMIC DNA]</scope>
    <source>
        <strain evidence="3">ATCC 9039 / DSM 1715 / NCIMB 8712</strain>
        <plasmid evidence="2 3">pBIND02</plasmid>
    </source>
</reference>
<dbReference type="RefSeq" id="WP_012382829.1">
    <property type="nucleotide sequence ID" value="NC_010578.1"/>
</dbReference>
<keyword evidence="1" id="KW-0472">Membrane</keyword>
<feature type="transmembrane region" description="Helical" evidence="1">
    <location>
        <begin position="6"/>
        <end position="23"/>
    </location>
</feature>
<keyword evidence="3" id="KW-1185">Reference proteome</keyword>